<accession>A0A5N7MCS7</accession>
<dbReference type="AlphaFoldDB" id="A0A5N7MCS7"/>
<organism evidence="5 6">
    <name type="scientific">Microvirga tunisiensis</name>
    <dbReference type="NCBI Taxonomy" id="2108360"/>
    <lineage>
        <taxon>Bacteria</taxon>
        <taxon>Pseudomonadati</taxon>
        <taxon>Pseudomonadota</taxon>
        <taxon>Alphaproteobacteria</taxon>
        <taxon>Hyphomicrobiales</taxon>
        <taxon>Methylobacteriaceae</taxon>
        <taxon>Microvirga</taxon>
    </lineage>
</organism>
<sequence length="462" mass="50394">MTDHLAAVLDRIDADLDKSLERLFEFIRIPSISTDPAYKEVCRRAAEWLADELRELGFDASARTTEGHPMVVGHQVQPAKGPHVLFYGHYDVQPVDPIELWSTPPFEPTLVEAPDGDTWIVARGASDDKGALMTFIEACRAWRAVSGELPIRVSILLEGEEESGSPSLKPFLEAFRDELAADVALVCDTDMWDNDTPAVTTMLRGLVGEEVEITCASRDLHSGMFGSAARNPIHVLTEILAALRDAEGRITLAGFYDGVQELPAAVKEQWSRLPFDEAGFLGQVGLSIPAGEKGRSVLEQIWGRPTCEINGIVGGYTGEGFKTVIPSKASAKVSFRLVTGQDPAKVREAFRAHVRAAIPADCTVTFKEHGGSPALSLPLDGPWLKPTLDALTQEWGREAALAGTGGSIPIVGDFKRLLNMDALMVGFARFDNRVHSPNEKYDLSSFHHGIRSWARILAAFAR</sequence>
<dbReference type="GO" id="GO:0006508">
    <property type="term" value="P:proteolysis"/>
    <property type="evidence" value="ECO:0007669"/>
    <property type="project" value="UniProtKB-KW"/>
</dbReference>
<keyword evidence="2" id="KW-0479">Metal-binding</keyword>
<dbReference type="PANTHER" id="PTHR43270:SF12">
    <property type="entry name" value="SUCCINYL-DIAMINOPIMELATE DESUCCINYLASE"/>
    <property type="match status" value="1"/>
</dbReference>
<keyword evidence="1" id="KW-0645">Protease</keyword>
<dbReference type="NCBIfam" id="NF005914">
    <property type="entry name" value="PRK07907.1"/>
    <property type="match status" value="1"/>
</dbReference>
<evidence type="ECO:0000256" key="2">
    <source>
        <dbReference type="ARBA" id="ARBA00022723"/>
    </source>
</evidence>
<dbReference type="Gene3D" id="3.30.70.360">
    <property type="match status" value="1"/>
</dbReference>
<evidence type="ECO:0000313" key="5">
    <source>
        <dbReference type="EMBL" id="MPR23904.1"/>
    </source>
</evidence>
<dbReference type="Gene3D" id="3.40.630.10">
    <property type="entry name" value="Zn peptidases"/>
    <property type="match status" value="1"/>
</dbReference>
<reference evidence="5 6" key="1">
    <citation type="journal article" date="2019" name="Syst. Appl. Microbiol.">
        <title>Microvirga tunisiensis sp. nov., a root nodule symbiotic bacterium isolated from Lupinus micranthus and L. luteus grown in Northern Tunisia.</title>
        <authorList>
            <person name="Msaddak A."/>
            <person name="Rejili M."/>
            <person name="Duran D."/>
            <person name="Mars M."/>
            <person name="Palacios J.M."/>
            <person name="Ruiz-Argueso T."/>
            <person name="Rey L."/>
            <person name="Imperial J."/>
        </authorList>
    </citation>
    <scope>NUCLEOTIDE SEQUENCE [LARGE SCALE GENOMIC DNA]</scope>
    <source>
        <strain evidence="5 6">Lmie10</strain>
    </source>
</reference>
<protein>
    <submittedName>
        <fullName evidence="5">Dipeptidase</fullName>
    </submittedName>
</protein>
<name>A0A5N7MCS7_9HYPH</name>
<proteinExistence type="predicted"/>
<dbReference type="GO" id="GO:0046872">
    <property type="term" value="F:metal ion binding"/>
    <property type="evidence" value="ECO:0007669"/>
    <property type="project" value="UniProtKB-KW"/>
</dbReference>
<gene>
    <name evidence="5" type="ORF">FS320_01385</name>
</gene>
<dbReference type="NCBIfam" id="NF006053">
    <property type="entry name" value="PRK08201.1"/>
    <property type="match status" value="1"/>
</dbReference>
<dbReference type="Pfam" id="PF07687">
    <property type="entry name" value="M20_dimer"/>
    <property type="match status" value="1"/>
</dbReference>
<feature type="domain" description="Peptidase M20 dimerisation" evidence="4">
    <location>
        <begin position="204"/>
        <end position="360"/>
    </location>
</feature>
<dbReference type="InterPro" id="IPR011650">
    <property type="entry name" value="Peptidase_M20_dimer"/>
</dbReference>
<keyword evidence="3" id="KW-0378">Hydrolase</keyword>
<dbReference type="SUPFAM" id="SSF53187">
    <property type="entry name" value="Zn-dependent exopeptidases"/>
    <property type="match status" value="1"/>
</dbReference>
<evidence type="ECO:0000313" key="6">
    <source>
        <dbReference type="Proteomes" id="UP000403266"/>
    </source>
</evidence>
<keyword evidence="6" id="KW-1185">Reference proteome</keyword>
<dbReference type="Proteomes" id="UP000403266">
    <property type="component" value="Unassembled WGS sequence"/>
</dbReference>
<dbReference type="EMBL" id="VOSK01000002">
    <property type="protein sequence ID" value="MPR23904.1"/>
    <property type="molecule type" value="Genomic_DNA"/>
</dbReference>
<dbReference type="InterPro" id="IPR002933">
    <property type="entry name" value="Peptidase_M20"/>
</dbReference>
<evidence type="ECO:0000256" key="3">
    <source>
        <dbReference type="ARBA" id="ARBA00022801"/>
    </source>
</evidence>
<dbReference type="Pfam" id="PF01546">
    <property type="entry name" value="Peptidase_M20"/>
    <property type="match status" value="1"/>
</dbReference>
<comment type="caution">
    <text evidence="5">The sequence shown here is derived from an EMBL/GenBank/DDBJ whole genome shotgun (WGS) entry which is preliminary data.</text>
</comment>
<dbReference type="GO" id="GO:0008233">
    <property type="term" value="F:peptidase activity"/>
    <property type="evidence" value="ECO:0007669"/>
    <property type="project" value="UniProtKB-KW"/>
</dbReference>
<evidence type="ECO:0000259" key="4">
    <source>
        <dbReference type="Pfam" id="PF07687"/>
    </source>
</evidence>
<dbReference type="RefSeq" id="WP_162002746.1">
    <property type="nucleotide sequence ID" value="NZ_VOSJ01000002.1"/>
</dbReference>
<dbReference type="PANTHER" id="PTHR43270">
    <property type="entry name" value="BETA-ALA-HIS DIPEPTIDASE"/>
    <property type="match status" value="1"/>
</dbReference>
<dbReference type="InterPro" id="IPR051458">
    <property type="entry name" value="Cyt/Met_Dipeptidase"/>
</dbReference>
<dbReference type="NCBIfam" id="NF006579">
    <property type="entry name" value="PRK09104.1"/>
    <property type="match status" value="1"/>
</dbReference>
<evidence type="ECO:0000256" key="1">
    <source>
        <dbReference type="ARBA" id="ARBA00022670"/>
    </source>
</evidence>